<dbReference type="EMBL" id="JAIULA010000011">
    <property type="protein sequence ID" value="MCP0887047.1"/>
    <property type="molecule type" value="Genomic_DNA"/>
</dbReference>
<name>A0A9X2FJW3_9LACO</name>
<protein>
    <submittedName>
        <fullName evidence="5">Transketolase</fullName>
    </submittedName>
</protein>
<evidence type="ECO:0000313" key="5">
    <source>
        <dbReference type="EMBL" id="MCP0887047.1"/>
    </source>
</evidence>
<reference evidence="5 6" key="1">
    <citation type="journal article" date="2023" name="Int. J. Syst. Evol. Microbiol.">
        <title>Ligilactobacillus ubinensis sp. nov., a novel species isolated from the wild ferment of a durian fruit (Durio zibethinus).</title>
        <authorList>
            <person name="Heng Y.C."/>
            <person name="Menon N."/>
            <person name="Chen B."/>
            <person name="Loo B.Z.L."/>
            <person name="Wong G.W.J."/>
            <person name="Lim A.C.H."/>
            <person name="Silvaraju S."/>
            <person name="Kittelmann S."/>
        </authorList>
    </citation>
    <scope>NUCLEOTIDE SEQUENCE [LARGE SCALE GENOMIC DNA]</scope>
    <source>
        <strain evidence="5 6">WILCCON 0076</strain>
    </source>
</reference>
<evidence type="ECO:0000313" key="6">
    <source>
        <dbReference type="Proteomes" id="UP001139006"/>
    </source>
</evidence>
<organism evidence="5 6">
    <name type="scientific">Ligilactobacillus ubinensis</name>
    <dbReference type="NCBI Taxonomy" id="2876789"/>
    <lineage>
        <taxon>Bacteria</taxon>
        <taxon>Bacillati</taxon>
        <taxon>Bacillota</taxon>
        <taxon>Bacilli</taxon>
        <taxon>Lactobacillales</taxon>
        <taxon>Lactobacillaceae</taxon>
        <taxon>Ligilactobacillus</taxon>
    </lineage>
</organism>
<dbReference type="PANTHER" id="PTHR47514">
    <property type="entry name" value="TRANSKETOLASE N-TERMINAL SECTION-RELATED"/>
    <property type="match status" value="1"/>
</dbReference>
<comment type="similarity">
    <text evidence="2">Belongs to the transketolase family.</text>
</comment>
<evidence type="ECO:0000259" key="4">
    <source>
        <dbReference type="Pfam" id="PF00456"/>
    </source>
</evidence>
<evidence type="ECO:0000256" key="1">
    <source>
        <dbReference type="ARBA" id="ARBA00001964"/>
    </source>
</evidence>
<dbReference type="RefSeq" id="WP_253360575.1">
    <property type="nucleotide sequence ID" value="NZ_JAIULA010000011.1"/>
</dbReference>
<evidence type="ECO:0000256" key="2">
    <source>
        <dbReference type="ARBA" id="ARBA00007131"/>
    </source>
</evidence>
<proteinExistence type="inferred from homology"/>
<comment type="cofactor">
    <cofactor evidence="1">
        <name>thiamine diphosphate</name>
        <dbReference type="ChEBI" id="CHEBI:58937"/>
    </cofactor>
</comment>
<accession>A0A9X2FJW3</accession>
<dbReference type="SUPFAM" id="SSF52518">
    <property type="entry name" value="Thiamin diphosphate-binding fold (THDP-binding)"/>
    <property type="match status" value="1"/>
</dbReference>
<dbReference type="Proteomes" id="UP001139006">
    <property type="component" value="Unassembled WGS sequence"/>
</dbReference>
<keyword evidence="3" id="KW-0786">Thiamine pyrophosphate</keyword>
<sequence length="276" mass="30337">MNTIELQKKALTIREAVWELIYSAKTGHTGSDFSCIDILTALYFDVLQQTPDTFGKPETDTYIQSKGHAVEALYETLALRGYFPKTDLNNFSGFKTHYIGHPTNDIHGIEMNTGSLGHGLGLGVGVALAAKMDKLTKKTFVLMGDGEQAEGSIWEAAMAAGNYHLDNLIGIIDHNKLQISGSTTSVMNSESLASKYTAFGWDVIEINGNDMTDLLDALHQDNLTSKPRLILANTIKGKGISFMENQANWHHKVPSESQYLEGLNELKAQKEALEND</sequence>
<dbReference type="CDD" id="cd02012">
    <property type="entry name" value="TPP_TK"/>
    <property type="match status" value="1"/>
</dbReference>
<evidence type="ECO:0000256" key="3">
    <source>
        <dbReference type="ARBA" id="ARBA00023052"/>
    </source>
</evidence>
<dbReference type="AlphaFoldDB" id="A0A9X2FJW3"/>
<feature type="domain" description="Transketolase N-terminal" evidence="4">
    <location>
        <begin position="10"/>
        <end position="250"/>
    </location>
</feature>
<dbReference type="Gene3D" id="3.40.50.970">
    <property type="match status" value="1"/>
</dbReference>
<comment type="caution">
    <text evidence="5">The sequence shown here is derived from an EMBL/GenBank/DDBJ whole genome shotgun (WGS) entry which is preliminary data.</text>
</comment>
<dbReference type="Pfam" id="PF00456">
    <property type="entry name" value="Transketolase_N"/>
    <property type="match status" value="1"/>
</dbReference>
<gene>
    <name evidence="5" type="ORF">LB941_06825</name>
</gene>
<keyword evidence="6" id="KW-1185">Reference proteome</keyword>
<dbReference type="InterPro" id="IPR005474">
    <property type="entry name" value="Transketolase_N"/>
</dbReference>
<dbReference type="InterPro" id="IPR029061">
    <property type="entry name" value="THDP-binding"/>
</dbReference>
<dbReference type="PANTHER" id="PTHR47514:SF1">
    <property type="entry name" value="TRANSKETOLASE N-TERMINAL SECTION-RELATED"/>
    <property type="match status" value="1"/>
</dbReference>